<comment type="subcellular location">
    <subcellularLocation>
        <location evidence="1">Secreted</location>
    </subcellularLocation>
</comment>
<dbReference type="InterPro" id="IPR033899">
    <property type="entry name" value="CXC_Chemokine_domain"/>
</dbReference>
<dbReference type="Gene3D" id="2.40.50.40">
    <property type="match status" value="1"/>
</dbReference>
<evidence type="ECO:0000313" key="7">
    <source>
        <dbReference type="Ensembl" id="ENSBOBP00000014100.1"/>
    </source>
</evidence>
<dbReference type="PRINTS" id="PR00437">
    <property type="entry name" value="SMALLCYTKCXC"/>
</dbReference>
<keyword evidence="5" id="KW-0732">Signal</keyword>
<dbReference type="Proteomes" id="UP000694567">
    <property type="component" value="Unplaced"/>
</dbReference>
<reference evidence="7" key="1">
    <citation type="submission" date="2025-08" db="UniProtKB">
        <authorList>
            <consortium name="Ensembl"/>
        </authorList>
    </citation>
    <scope>IDENTIFICATION</scope>
</reference>
<dbReference type="InterPro" id="IPR001811">
    <property type="entry name" value="Chemokine_IL8-like_dom"/>
</dbReference>
<dbReference type="Ensembl" id="ENSBOBT00000014429.1">
    <property type="protein sequence ID" value="ENSBOBP00000014100.1"/>
    <property type="gene ID" value="ENSBOBG00000008876.1"/>
</dbReference>
<dbReference type="InterPro" id="IPR036048">
    <property type="entry name" value="Interleukin_8-like_sf"/>
</dbReference>
<sequence>KYGDAVGAGDGAGMAAQVLLLLGVLLLQPCAPPALLEANGNLSCRCAKTTRAFIPPRKYSSIEVRPVGSSCRRLEVVIKLKSLERFCVDPDTPWVKKLLQDLPNL</sequence>
<organism evidence="7 8">
    <name type="scientific">Bubo bubo</name>
    <name type="common">Eurasian eagle-owl</name>
    <name type="synonym">Strix bubo</name>
    <dbReference type="NCBI Taxonomy" id="30461"/>
    <lineage>
        <taxon>Eukaryota</taxon>
        <taxon>Metazoa</taxon>
        <taxon>Chordata</taxon>
        <taxon>Craniata</taxon>
        <taxon>Vertebrata</taxon>
        <taxon>Euteleostomi</taxon>
        <taxon>Archelosauria</taxon>
        <taxon>Archosauria</taxon>
        <taxon>Dinosauria</taxon>
        <taxon>Saurischia</taxon>
        <taxon>Theropoda</taxon>
        <taxon>Coelurosauria</taxon>
        <taxon>Aves</taxon>
        <taxon>Neognathae</taxon>
        <taxon>Neoaves</taxon>
        <taxon>Telluraves</taxon>
        <taxon>Strigiformes</taxon>
        <taxon>Strigidae</taxon>
        <taxon>Bubo</taxon>
    </lineage>
</organism>
<dbReference type="CDD" id="cd00273">
    <property type="entry name" value="Chemokine_CXC"/>
    <property type="match status" value="1"/>
</dbReference>
<name>A0A8C0F641_BUBBB</name>
<evidence type="ECO:0000256" key="3">
    <source>
        <dbReference type="ARBA" id="ARBA00022514"/>
    </source>
</evidence>
<feature type="chain" id="PRO_5034545594" description="Chemokine interleukin-8-like domain-containing protein" evidence="5">
    <location>
        <begin position="37"/>
        <end position="105"/>
    </location>
</feature>
<dbReference type="Pfam" id="PF00048">
    <property type="entry name" value="IL8"/>
    <property type="match status" value="1"/>
</dbReference>
<evidence type="ECO:0000256" key="4">
    <source>
        <dbReference type="ARBA" id="ARBA00022525"/>
    </source>
</evidence>
<evidence type="ECO:0000256" key="2">
    <source>
        <dbReference type="ARBA" id="ARBA00010665"/>
    </source>
</evidence>
<keyword evidence="8" id="KW-1185">Reference proteome</keyword>
<feature type="signal peptide" evidence="5">
    <location>
        <begin position="1"/>
        <end position="36"/>
    </location>
</feature>
<evidence type="ECO:0000259" key="6">
    <source>
        <dbReference type="SMART" id="SM00199"/>
    </source>
</evidence>
<comment type="similarity">
    <text evidence="2">Belongs to the intercrine alpha (chemokine CxC) family.</text>
</comment>
<dbReference type="AlphaFoldDB" id="A0A8C0F641"/>
<dbReference type="InterPro" id="IPR039809">
    <property type="entry name" value="Chemokine_b/g/d"/>
</dbReference>
<proteinExistence type="inferred from homology"/>
<keyword evidence="3" id="KW-0202">Cytokine</keyword>
<dbReference type="GO" id="GO:0005615">
    <property type="term" value="C:extracellular space"/>
    <property type="evidence" value="ECO:0007669"/>
    <property type="project" value="UniProtKB-KW"/>
</dbReference>
<dbReference type="GO" id="GO:0006952">
    <property type="term" value="P:defense response"/>
    <property type="evidence" value="ECO:0007669"/>
    <property type="project" value="InterPro"/>
</dbReference>
<evidence type="ECO:0000313" key="8">
    <source>
        <dbReference type="Proteomes" id="UP000694567"/>
    </source>
</evidence>
<dbReference type="GO" id="GO:0006955">
    <property type="term" value="P:immune response"/>
    <property type="evidence" value="ECO:0007669"/>
    <property type="project" value="InterPro"/>
</dbReference>
<dbReference type="SMART" id="SM00199">
    <property type="entry name" value="SCY"/>
    <property type="match status" value="1"/>
</dbReference>
<dbReference type="FunFam" id="2.40.50.40:FF:000036">
    <property type="entry name" value="Interleukin-8"/>
    <property type="match status" value="1"/>
</dbReference>
<reference evidence="7" key="2">
    <citation type="submission" date="2025-09" db="UniProtKB">
        <authorList>
            <consortium name="Ensembl"/>
        </authorList>
    </citation>
    <scope>IDENTIFICATION</scope>
</reference>
<feature type="domain" description="Chemokine interleukin-8-like" evidence="6">
    <location>
        <begin position="41"/>
        <end position="102"/>
    </location>
</feature>
<dbReference type="PANTHER" id="PTHR12015">
    <property type="entry name" value="SMALL INDUCIBLE CYTOKINE A"/>
    <property type="match status" value="1"/>
</dbReference>
<keyword evidence="4" id="KW-0964">Secreted</keyword>
<accession>A0A8C0F641</accession>
<dbReference type="InterPro" id="IPR001089">
    <property type="entry name" value="Chemokine_CXC"/>
</dbReference>
<evidence type="ECO:0000256" key="5">
    <source>
        <dbReference type="SAM" id="SignalP"/>
    </source>
</evidence>
<dbReference type="GO" id="GO:0008009">
    <property type="term" value="F:chemokine activity"/>
    <property type="evidence" value="ECO:0007669"/>
    <property type="project" value="InterPro"/>
</dbReference>
<dbReference type="SUPFAM" id="SSF54117">
    <property type="entry name" value="Interleukin 8-like chemokines"/>
    <property type="match status" value="1"/>
</dbReference>
<protein>
    <recommendedName>
        <fullName evidence="6">Chemokine interleukin-8-like domain-containing protein</fullName>
    </recommendedName>
</protein>
<evidence type="ECO:0000256" key="1">
    <source>
        <dbReference type="ARBA" id="ARBA00004613"/>
    </source>
</evidence>
<dbReference type="PANTHER" id="PTHR12015:SF198">
    <property type="entry name" value="PLATELET BASIC PROTEIN"/>
    <property type="match status" value="1"/>
</dbReference>